<evidence type="ECO:0000313" key="1">
    <source>
        <dbReference type="EMBL" id="NER31399.1"/>
    </source>
</evidence>
<reference evidence="1" key="1">
    <citation type="submission" date="2019-11" db="EMBL/GenBank/DDBJ databases">
        <title>Genomic insights into an expanded diversity of filamentous marine cyanobacteria reveals the extraordinary biosynthetic potential of Moorea and Okeania.</title>
        <authorList>
            <person name="Ferreira Leao T."/>
            <person name="Wang M."/>
            <person name="Moss N."/>
            <person name="Da Silva R."/>
            <person name="Sanders J."/>
            <person name="Nurk S."/>
            <person name="Gurevich A."/>
            <person name="Humphrey G."/>
            <person name="Reher R."/>
            <person name="Zhu Q."/>
            <person name="Belda-Ferre P."/>
            <person name="Glukhov E."/>
            <person name="Rex R."/>
            <person name="Dorrestein P.C."/>
            <person name="Knight R."/>
            <person name="Pevzner P."/>
            <person name="Gerwick W.H."/>
            <person name="Gerwick L."/>
        </authorList>
    </citation>
    <scope>NUCLEOTIDE SEQUENCE</scope>
    <source>
        <strain evidence="1">SIO1C4</strain>
    </source>
</reference>
<accession>A0A6B3NE58</accession>
<organism evidence="1">
    <name type="scientific">Symploca sp. SIO1C4</name>
    <dbReference type="NCBI Taxonomy" id="2607765"/>
    <lineage>
        <taxon>Bacteria</taxon>
        <taxon>Bacillati</taxon>
        <taxon>Cyanobacteriota</taxon>
        <taxon>Cyanophyceae</taxon>
        <taxon>Coleofasciculales</taxon>
        <taxon>Coleofasciculaceae</taxon>
        <taxon>Symploca</taxon>
    </lineage>
</organism>
<sequence length="64" mass="7219">MEENIDFSEYVKQMAKVLDLPIAPKYFPSVVENFARVSTIASVVMEFPLPEDVEAAPVFEVKRG</sequence>
<dbReference type="Pfam" id="PF13318">
    <property type="entry name" value="AtzG-like"/>
    <property type="match status" value="1"/>
</dbReference>
<protein>
    <submittedName>
        <fullName evidence="1">DUF4089 domain-containing protein</fullName>
    </submittedName>
</protein>
<gene>
    <name evidence="1" type="ORF">F6J89_28230</name>
</gene>
<dbReference type="InterPro" id="IPR025148">
    <property type="entry name" value="AtzG-like"/>
</dbReference>
<dbReference type="AlphaFoldDB" id="A0A6B3NE58"/>
<name>A0A6B3NE58_9CYAN</name>
<proteinExistence type="predicted"/>
<dbReference type="EMBL" id="JAAHFQ010000806">
    <property type="protein sequence ID" value="NER31399.1"/>
    <property type="molecule type" value="Genomic_DNA"/>
</dbReference>
<comment type="caution">
    <text evidence="1">The sequence shown here is derived from an EMBL/GenBank/DDBJ whole genome shotgun (WGS) entry which is preliminary data.</text>
</comment>